<accession>A0ACB9HRF3</accession>
<gene>
    <name evidence="1" type="ORF">L1987_33079</name>
</gene>
<proteinExistence type="predicted"/>
<comment type="caution">
    <text evidence="1">The sequence shown here is derived from an EMBL/GenBank/DDBJ whole genome shotgun (WGS) entry which is preliminary data.</text>
</comment>
<keyword evidence="2" id="KW-1185">Reference proteome</keyword>
<evidence type="ECO:0000313" key="2">
    <source>
        <dbReference type="Proteomes" id="UP001056120"/>
    </source>
</evidence>
<reference evidence="2" key="1">
    <citation type="journal article" date="2022" name="Mol. Ecol. Resour.">
        <title>The genomes of chicory, endive, great burdock and yacon provide insights into Asteraceae palaeo-polyploidization history and plant inulin production.</title>
        <authorList>
            <person name="Fan W."/>
            <person name="Wang S."/>
            <person name="Wang H."/>
            <person name="Wang A."/>
            <person name="Jiang F."/>
            <person name="Liu H."/>
            <person name="Zhao H."/>
            <person name="Xu D."/>
            <person name="Zhang Y."/>
        </authorList>
    </citation>
    <scope>NUCLEOTIDE SEQUENCE [LARGE SCALE GENOMIC DNA]</scope>
    <source>
        <strain evidence="2">cv. Yunnan</strain>
    </source>
</reference>
<organism evidence="1 2">
    <name type="scientific">Smallanthus sonchifolius</name>
    <dbReference type="NCBI Taxonomy" id="185202"/>
    <lineage>
        <taxon>Eukaryota</taxon>
        <taxon>Viridiplantae</taxon>
        <taxon>Streptophyta</taxon>
        <taxon>Embryophyta</taxon>
        <taxon>Tracheophyta</taxon>
        <taxon>Spermatophyta</taxon>
        <taxon>Magnoliopsida</taxon>
        <taxon>eudicotyledons</taxon>
        <taxon>Gunneridae</taxon>
        <taxon>Pentapetalae</taxon>
        <taxon>asterids</taxon>
        <taxon>campanulids</taxon>
        <taxon>Asterales</taxon>
        <taxon>Asteraceae</taxon>
        <taxon>Asteroideae</taxon>
        <taxon>Heliantheae alliance</taxon>
        <taxon>Millerieae</taxon>
        <taxon>Smallanthus</taxon>
    </lineage>
</organism>
<protein>
    <submittedName>
        <fullName evidence="1">Uncharacterized protein</fullName>
    </submittedName>
</protein>
<evidence type="ECO:0000313" key="1">
    <source>
        <dbReference type="EMBL" id="KAI3797816.1"/>
    </source>
</evidence>
<dbReference type="EMBL" id="CM042028">
    <property type="protein sequence ID" value="KAI3797816.1"/>
    <property type="molecule type" value="Genomic_DNA"/>
</dbReference>
<dbReference type="Proteomes" id="UP001056120">
    <property type="component" value="Linkage Group LG11"/>
</dbReference>
<name>A0ACB9HRF3_9ASTR</name>
<sequence>MEGVIHVPWLRLLAMLGYAQVSSGCHDGMAGQHLVRWLVTVVVFGVGWLWVLMVRVLGLFLVVFVVIKEGGNENAIWHISVQLVKEEDDEVVVADNDEAFGRVGRWMSQTMVVAVDLIFQP</sequence>
<reference evidence="1 2" key="2">
    <citation type="journal article" date="2022" name="Mol. Ecol. Resour.">
        <title>The genomes of chicory, endive, great burdock and yacon provide insights into Asteraceae paleo-polyploidization history and plant inulin production.</title>
        <authorList>
            <person name="Fan W."/>
            <person name="Wang S."/>
            <person name="Wang H."/>
            <person name="Wang A."/>
            <person name="Jiang F."/>
            <person name="Liu H."/>
            <person name="Zhao H."/>
            <person name="Xu D."/>
            <person name="Zhang Y."/>
        </authorList>
    </citation>
    <scope>NUCLEOTIDE SEQUENCE [LARGE SCALE GENOMIC DNA]</scope>
    <source>
        <strain evidence="2">cv. Yunnan</strain>
        <tissue evidence="1">Leaves</tissue>
    </source>
</reference>